<evidence type="ECO:0000313" key="9">
    <source>
        <dbReference type="EMBL" id="KAK9804624.1"/>
    </source>
</evidence>
<evidence type="ECO:0000256" key="4">
    <source>
        <dbReference type="ARBA" id="ARBA00022989"/>
    </source>
</evidence>
<dbReference type="InterPro" id="IPR005821">
    <property type="entry name" value="Ion_trans_dom"/>
</dbReference>
<feature type="region of interest" description="Disordered" evidence="6">
    <location>
        <begin position="1"/>
        <end position="54"/>
    </location>
</feature>
<dbReference type="EMBL" id="JALJOQ010000048">
    <property type="protein sequence ID" value="KAK9804624.1"/>
    <property type="molecule type" value="Genomic_DNA"/>
</dbReference>
<dbReference type="GO" id="GO:0098703">
    <property type="term" value="P:calcium ion import across plasma membrane"/>
    <property type="evidence" value="ECO:0007669"/>
    <property type="project" value="TreeGrafter"/>
</dbReference>
<name>A0AAW1P2T1_9CHLO</name>
<evidence type="ECO:0000256" key="6">
    <source>
        <dbReference type="SAM" id="MobiDB-lite"/>
    </source>
</evidence>
<dbReference type="Gene3D" id="1.10.287.70">
    <property type="match status" value="1"/>
</dbReference>
<evidence type="ECO:0000256" key="2">
    <source>
        <dbReference type="ARBA" id="ARBA00022692"/>
    </source>
</evidence>
<evidence type="ECO:0000259" key="8">
    <source>
        <dbReference type="Pfam" id="PF00520"/>
    </source>
</evidence>
<dbReference type="PANTHER" id="PTHR10582:SF2">
    <property type="entry name" value="INACTIVE"/>
    <property type="match status" value="1"/>
</dbReference>
<dbReference type="Proteomes" id="UP001465755">
    <property type="component" value="Unassembled WGS sequence"/>
</dbReference>
<keyword evidence="5 7" id="KW-0472">Membrane</keyword>
<dbReference type="Pfam" id="PF00520">
    <property type="entry name" value="Ion_trans"/>
    <property type="match status" value="1"/>
</dbReference>
<comment type="subcellular location">
    <subcellularLocation>
        <location evidence="1">Membrane</location>
        <topology evidence="1">Multi-pass membrane protein</topology>
    </subcellularLocation>
</comment>
<evidence type="ECO:0000313" key="10">
    <source>
        <dbReference type="Proteomes" id="UP001465755"/>
    </source>
</evidence>
<feature type="transmembrane region" description="Helical" evidence="7">
    <location>
        <begin position="308"/>
        <end position="331"/>
    </location>
</feature>
<dbReference type="PANTHER" id="PTHR10582">
    <property type="entry name" value="TRANSIENT RECEPTOR POTENTIAL ION CHANNEL PROTEIN"/>
    <property type="match status" value="1"/>
</dbReference>
<protein>
    <recommendedName>
        <fullName evidence="8">Ion transport domain-containing protein</fullName>
    </recommendedName>
</protein>
<feature type="transmembrane region" description="Helical" evidence="7">
    <location>
        <begin position="202"/>
        <end position="225"/>
    </location>
</feature>
<proteinExistence type="predicted"/>
<feature type="transmembrane region" description="Helical" evidence="7">
    <location>
        <begin position="411"/>
        <end position="436"/>
    </location>
</feature>
<dbReference type="InterPro" id="IPR024862">
    <property type="entry name" value="TRPV"/>
</dbReference>
<keyword evidence="3" id="KW-0677">Repeat</keyword>
<reference evidence="9 10" key="1">
    <citation type="journal article" date="2024" name="Nat. Commun.">
        <title>Phylogenomics reveals the evolutionary origins of lichenization in chlorophyte algae.</title>
        <authorList>
            <person name="Puginier C."/>
            <person name="Libourel C."/>
            <person name="Otte J."/>
            <person name="Skaloud P."/>
            <person name="Haon M."/>
            <person name="Grisel S."/>
            <person name="Petersen M."/>
            <person name="Berrin J.G."/>
            <person name="Delaux P.M."/>
            <person name="Dal Grande F."/>
            <person name="Keller J."/>
        </authorList>
    </citation>
    <scope>NUCLEOTIDE SEQUENCE [LARGE SCALE GENOMIC DNA]</scope>
    <source>
        <strain evidence="9 10">SAG 2036</strain>
    </source>
</reference>
<dbReference type="GO" id="GO:0005886">
    <property type="term" value="C:plasma membrane"/>
    <property type="evidence" value="ECO:0007669"/>
    <property type="project" value="TreeGrafter"/>
</dbReference>
<feature type="transmembrane region" description="Helical" evidence="7">
    <location>
        <begin position="383"/>
        <end position="404"/>
    </location>
</feature>
<evidence type="ECO:0000256" key="3">
    <source>
        <dbReference type="ARBA" id="ARBA00022737"/>
    </source>
</evidence>
<sequence length="545" mass="60820">MTSVTESRLIIHSEPSTRFRQTPQMAKEEEQATGTSQPLLDEGNDTAPAEHDDTHAAEEGARLNIQQEIYTHPDRAVRWLISKGALRLGSFKVQDTTVRELLRSDEILTLGAASKDVDWQRLWSAILNADDIEEGARDKLVAEMEVEAFVVDVPLAAHADDAGILNPLIKRFHEGLCAQRIFASPAVRAVIMFKWNAWAKRLLYAEFAAYLIWLICFQAFTLLFQDEDVSQPLSKLFQQHPVREVFTIALLVVSTLGMAPFLYIEVCTVAEYGPLWLNAWNIMDVLTYAAQIAIAALYLGRIHLESNYFSVLVALQVLLLWIKVQYFARVLQPTSNPFMETLRSVIMQTKWFIFLLLLTVYGFAAAFYTLFRYDQGTDDFDTIWHSVLTMVGVMLGGADIKLFYGSHNAGVCIALLLVFIFAMSLVLLNCLIGIMADACSRVSNSDQSLFLFSRAQIIDELETVIPRSIRMRCPGWYPRYVHFLQVNKKSADPNLLDEMDPAADSEDGSSTSGITGTLMSYLTSAGGGGDKAKNDHSPAASTSAN</sequence>
<feature type="region of interest" description="Disordered" evidence="6">
    <location>
        <begin position="495"/>
        <end position="516"/>
    </location>
</feature>
<evidence type="ECO:0000256" key="7">
    <source>
        <dbReference type="SAM" id="Phobius"/>
    </source>
</evidence>
<feature type="transmembrane region" description="Helical" evidence="7">
    <location>
        <begin position="245"/>
        <end position="264"/>
    </location>
</feature>
<keyword evidence="4 7" id="KW-1133">Transmembrane helix</keyword>
<feature type="compositionally biased region" description="Acidic residues" evidence="6">
    <location>
        <begin position="495"/>
        <end position="507"/>
    </location>
</feature>
<dbReference type="GO" id="GO:0005216">
    <property type="term" value="F:monoatomic ion channel activity"/>
    <property type="evidence" value="ECO:0007669"/>
    <property type="project" value="InterPro"/>
</dbReference>
<gene>
    <name evidence="9" type="ORF">WJX73_000016</name>
</gene>
<evidence type="ECO:0000256" key="5">
    <source>
        <dbReference type="ARBA" id="ARBA00023136"/>
    </source>
</evidence>
<feature type="transmembrane region" description="Helical" evidence="7">
    <location>
        <begin position="351"/>
        <end position="371"/>
    </location>
</feature>
<feature type="transmembrane region" description="Helical" evidence="7">
    <location>
        <begin position="285"/>
        <end position="302"/>
    </location>
</feature>
<accession>A0AAW1P2T1</accession>
<keyword evidence="2 7" id="KW-0812">Transmembrane</keyword>
<evidence type="ECO:0000256" key="1">
    <source>
        <dbReference type="ARBA" id="ARBA00004141"/>
    </source>
</evidence>
<feature type="region of interest" description="Disordered" evidence="6">
    <location>
        <begin position="526"/>
        <end position="545"/>
    </location>
</feature>
<keyword evidence="10" id="KW-1185">Reference proteome</keyword>
<feature type="domain" description="Ion transport" evidence="8">
    <location>
        <begin position="211"/>
        <end position="443"/>
    </location>
</feature>
<organism evidence="9 10">
    <name type="scientific">Symbiochloris irregularis</name>
    <dbReference type="NCBI Taxonomy" id="706552"/>
    <lineage>
        <taxon>Eukaryota</taxon>
        <taxon>Viridiplantae</taxon>
        <taxon>Chlorophyta</taxon>
        <taxon>core chlorophytes</taxon>
        <taxon>Trebouxiophyceae</taxon>
        <taxon>Trebouxiales</taxon>
        <taxon>Trebouxiaceae</taxon>
        <taxon>Symbiochloris</taxon>
    </lineage>
</organism>
<comment type="caution">
    <text evidence="9">The sequence shown here is derived from an EMBL/GenBank/DDBJ whole genome shotgun (WGS) entry which is preliminary data.</text>
</comment>
<dbReference type="AlphaFoldDB" id="A0AAW1P2T1"/>